<dbReference type="Pfam" id="PF09674">
    <property type="entry name" value="DUF2400"/>
    <property type="match status" value="1"/>
</dbReference>
<dbReference type="InterPro" id="IPR011257">
    <property type="entry name" value="DNA_glycosylase"/>
</dbReference>
<dbReference type="GO" id="GO:0003824">
    <property type="term" value="F:catalytic activity"/>
    <property type="evidence" value="ECO:0007669"/>
    <property type="project" value="InterPro"/>
</dbReference>
<proteinExistence type="predicted"/>
<dbReference type="eggNOG" id="COG0177">
    <property type="taxonomic scope" value="Bacteria"/>
</dbReference>
<evidence type="ECO:0000313" key="1">
    <source>
        <dbReference type="EMBL" id="ADG93738.1"/>
    </source>
</evidence>
<sequence length="265" mass="31357">MPMNKKDIELKNLLDIEVDNRNNECELTLERPDPLFIAKRHNDEYISLICALFAYGKASLIIKFLDSLDFSLLNKDEESIRKSFEKHYYRFQNNKDIQEFFIALSRLKKQTTLNELFVEKYKINNNVCEGIDNIISKINEINPHTSQGYKFLLGSNFKRDKQNNIKQVGNAAYKRWFMYLRWMVRKDNLDMGLWSGVSSEDLLMPLDTHTFNVSNKLGLINRKNCDLYASYLLTTKLKQFDKNDPIKYDFALYRIGQEKIMELKD</sequence>
<dbReference type="GO" id="GO:0006281">
    <property type="term" value="P:DNA repair"/>
    <property type="evidence" value="ECO:0007669"/>
    <property type="project" value="InterPro"/>
</dbReference>
<reference evidence="1 2" key="1">
    <citation type="journal article" date="2010" name="Stand. Genomic Sci.">
        <title>Complete genome sequence of Arcobacter nitrofigilis type strain (CI).</title>
        <authorList>
            <person name="Pati A."/>
            <person name="Gronow S."/>
            <person name="Lapidus A."/>
            <person name="Copeland A."/>
            <person name="Glavina Del Rio T."/>
            <person name="Nolan M."/>
            <person name="Lucas S."/>
            <person name="Tice H."/>
            <person name="Cheng J.F."/>
            <person name="Han C."/>
            <person name="Chertkov O."/>
            <person name="Bruce D."/>
            <person name="Tapia R."/>
            <person name="Goodwin L."/>
            <person name="Pitluck S."/>
            <person name="Liolios K."/>
            <person name="Ivanova N."/>
            <person name="Mavromatis K."/>
            <person name="Chen A."/>
            <person name="Palaniappan K."/>
            <person name="Land M."/>
            <person name="Hauser L."/>
            <person name="Chang Y.J."/>
            <person name="Jeffries C.D."/>
            <person name="Detter J.C."/>
            <person name="Rohde M."/>
            <person name="Goker M."/>
            <person name="Bristow J."/>
            <person name="Eisen J.A."/>
            <person name="Markowitz V."/>
            <person name="Hugenholtz P."/>
            <person name="Klenk H.P."/>
            <person name="Kyrpides N.C."/>
        </authorList>
    </citation>
    <scope>NUCLEOTIDE SEQUENCE [LARGE SCALE GENOMIC DNA]</scope>
    <source>
        <strain evidence="2">ATCC 33309 / DSM 7299 / CCUG 15893 / LMG 7604 / NCTC 12251 / CI</strain>
    </source>
</reference>
<evidence type="ECO:0008006" key="3">
    <source>
        <dbReference type="Google" id="ProtNLM"/>
    </source>
</evidence>
<dbReference type="NCBIfam" id="TIGR02757">
    <property type="entry name" value="TIGR02757 family protein"/>
    <property type="match status" value="1"/>
</dbReference>
<protein>
    <recommendedName>
        <fullName evidence="3">TIGR02757 family protein</fullName>
    </recommendedName>
</protein>
<organism evidence="1 2">
    <name type="scientific">Arcobacter nitrofigilis (strain ATCC 33309 / DSM 7299 / CCUG 15893 / LMG 7604 / NCTC 12251 / CI)</name>
    <name type="common">Campylobacter nitrofigilis</name>
    <dbReference type="NCBI Taxonomy" id="572480"/>
    <lineage>
        <taxon>Bacteria</taxon>
        <taxon>Pseudomonadati</taxon>
        <taxon>Campylobacterota</taxon>
        <taxon>Epsilonproteobacteria</taxon>
        <taxon>Campylobacterales</taxon>
        <taxon>Arcobacteraceae</taxon>
        <taxon>Arcobacter</taxon>
    </lineage>
</organism>
<name>D5V0C6_ARCNC</name>
<dbReference type="Proteomes" id="UP000000939">
    <property type="component" value="Chromosome"/>
</dbReference>
<dbReference type="SUPFAM" id="SSF48150">
    <property type="entry name" value="DNA-glycosylase"/>
    <property type="match status" value="1"/>
</dbReference>
<dbReference type="AlphaFoldDB" id="D5V0C6"/>
<keyword evidence="2" id="KW-1185">Reference proteome</keyword>
<dbReference type="KEGG" id="ant:Arnit_2084"/>
<dbReference type="STRING" id="572480.Arnit_2084"/>
<gene>
    <name evidence="1" type="ordered locus">Arnit_2084</name>
</gene>
<dbReference type="InterPro" id="IPR014127">
    <property type="entry name" value="CHP02757"/>
</dbReference>
<evidence type="ECO:0000313" key="2">
    <source>
        <dbReference type="Proteomes" id="UP000000939"/>
    </source>
</evidence>
<accession>D5V0C6</accession>
<dbReference type="HOGENOM" id="CLU_064298_0_0_7"/>
<dbReference type="EMBL" id="CP001999">
    <property type="protein sequence ID" value="ADG93738.1"/>
    <property type="molecule type" value="Genomic_DNA"/>
</dbReference>